<dbReference type="SUPFAM" id="SSF46689">
    <property type="entry name" value="Homeodomain-like"/>
    <property type="match status" value="1"/>
</dbReference>
<dbReference type="FunFam" id="1.10.10.60:FF:000002">
    <property type="entry name" value="Myb family transcription factor"/>
    <property type="match status" value="1"/>
</dbReference>
<keyword evidence="5" id="KW-0539">Nucleus</keyword>
<evidence type="ECO:0000256" key="4">
    <source>
        <dbReference type="ARBA" id="ARBA00023163"/>
    </source>
</evidence>
<feature type="region of interest" description="Disordered" evidence="6">
    <location>
        <begin position="66"/>
        <end position="97"/>
    </location>
</feature>
<dbReference type="InterPro" id="IPR006447">
    <property type="entry name" value="Myb_dom_plants"/>
</dbReference>
<proteinExistence type="predicted"/>
<dbReference type="Pfam" id="PF00249">
    <property type="entry name" value="Myb_DNA-binding"/>
    <property type="match status" value="1"/>
</dbReference>
<dbReference type="InterPro" id="IPR017930">
    <property type="entry name" value="Myb_dom"/>
</dbReference>
<gene>
    <name evidence="8" type="ORF">C4D60_Mb11t11320</name>
</gene>
<reference evidence="8 9" key="1">
    <citation type="journal article" date="2019" name="Nat. Plants">
        <title>Genome sequencing of Musa balbisiana reveals subgenome evolution and function divergence in polyploid bananas.</title>
        <authorList>
            <person name="Yao X."/>
        </authorList>
    </citation>
    <scope>NUCLEOTIDE SEQUENCE [LARGE SCALE GENOMIC DNA]</scope>
    <source>
        <strain evidence="9">cv. DH-PKW</strain>
        <tissue evidence="8">Leaves</tissue>
    </source>
</reference>
<dbReference type="Gene3D" id="1.10.10.60">
    <property type="entry name" value="Homeodomain-like"/>
    <property type="match status" value="1"/>
</dbReference>
<comment type="caution">
    <text evidence="8">The sequence shown here is derived from an EMBL/GenBank/DDBJ whole genome shotgun (WGS) entry which is preliminary data.</text>
</comment>
<feature type="domain" description="HTH myb-type" evidence="7">
    <location>
        <begin position="181"/>
        <end position="239"/>
    </location>
</feature>
<dbReference type="InterPro" id="IPR009057">
    <property type="entry name" value="Homeodomain-like_sf"/>
</dbReference>
<evidence type="ECO:0000259" key="7">
    <source>
        <dbReference type="PROSITE" id="PS51294"/>
    </source>
</evidence>
<dbReference type="InterPro" id="IPR044787">
    <property type="entry name" value="HHO5-like"/>
</dbReference>
<evidence type="ECO:0000313" key="8">
    <source>
        <dbReference type="EMBL" id="THU55881.1"/>
    </source>
</evidence>
<dbReference type="GO" id="GO:0005634">
    <property type="term" value="C:nucleus"/>
    <property type="evidence" value="ECO:0007669"/>
    <property type="project" value="UniProtKB-SubCell"/>
</dbReference>
<dbReference type="Pfam" id="PF26575">
    <property type="entry name" value="HHO5_N"/>
    <property type="match status" value="1"/>
</dbReference>
<keyword evidence="9" id="KW-1185">Reference proteome</keyword>
<dbReference type="NCBIfam" id="TIGR01557">
    <property type="entry name" value="myb_SHAQKYF"/>
    <property type="match status" value="1"/>
</dbReference>
<comment type="subcellular location">
    <subcellularLocation>
        <location evidence="1">Nucleus</location>
    </subcellularLocation>
</comment>
<keyword evidence="3" id="KW-0238">DNA-binding</keyword>
<feature type="compositionally biased region" description="Gly residues" evidence="6">
    <location>
        <begin position="157"/>
        <end position="167"/>
    </location>
</feature>
<dbReference type="EMBL" id="PYDT01000007">
    <property type="protein sequence ID" value="THU55881.1"/>
    <property type="molecule type" value="Genomic_DNA"/>
</dbReference>
<feature type="region of interest" description="Disordered" evidence="6">
    <location>
        <begin position="148"/>
        <end position="185"/>
    </location>
</feature>
<accession>A0A4S8J3E7</accession>
<feature type="region of interest" description="Disordered" evidence="6">
    <location>
        <begin position="235"/>
        <end position="256"/>
    </location>
</feature>
<evidence type="ECO:0000256" key="6">
    <source>
        <dbReference type="SAM" id="MobiDB-lite"/>
    </source>
</evidence>
<evidence type="ECO:0000256" key="5">
    <source>
        <dbReference type="ARBA" id="ARBA00023242"/>
    </source>
</evidence>
<dbReference type="AlphaFoldDB" id="A0A4S8J3E7"/>
<evidence type="ECO:0000256" key="2">
    <source>
        <dbReference type="ARBA" id="ARBA00023015"/>
    </source>
</evidence>
<dbReference type="GO" id="GO:0003700">
    <property type="term" value="F:DNA-binding transcription factor activity"/>
    <property type="evidence" value="ECO:0007669"/>
    <property type="project" value="InterPro"/>
</dbReference>
<feature type="region of interest" description="Disordered" evidence="6">
    <location>
        <begin position="295"/>
        <end position="361"/>
    </location>
</feature>
<dbReference type="Proteomes" id="UP000317650">
    <property type="component" value="Chromosome 11"/>
</dbReference>
<sequence>MDFSATLPSCGDYVRALEEERKKIQVFQRELPLCLQIVTHAIDSARRQMNGHATMSEDGPILEEFIPLKPSSSSSEDRSVDGAAKKSGSAATRADEKPDWLRSVQLWNQEADAFGKVEPPTKPIAVNARRIGGAFHPFEREKHVAAPIPASSSTTSGKGGVGVSGVGGEEKEKEGQSQPHRKARRCWSPELHQRFLDALKQLGGSHVATPKQIRELMKVDGLTNDEVKSHLQKYRLHNRRPSAAVHSSSSNTTNPPIPQFLVVSGIWVPPPDYTVAAPPADAPCTPAVGVFAPAASLPSDSRVRPQQSKQSDRSPTGPQLEKGGRSEESNSSGNAAAFNSLSPAASSSSQTTTASHRLHRS</sequence>
<evidence type="ECO:0000313" key="9">
    <source>
        <dbReference type="Proteomes" id="UP000317650"/>
    </source>
</evidence>
<dbReference type="InterPro" id="IPR058673">
    <property type="entry name" value="HHO5-like_N"/>
</dbReference>
<feature type="compositionally biased region" description="Low complexity" evidence="6">
    <location>
        <begin position="329"/>
        <end position="355"/>
    </location>
</feature>
<dbReference type="PANTHER" id="PTHR31003">
    <property type="entry name" value="MYB FAMILY TRANSCRIPTION FACTOR"/>
    <property type="match status" value="1"/>
</dbReference>
<keyword evidence="2" id="KW-0805">Transcription regulation</keyword>
<organism evidence="8 9">
    <name type="scientific">Musa balbisiana</name>
    <name type="common">Banana</name>
    <dbReference type="NCBI Taxonomy" id="52838"/>
    <lineage>
        <taxon>Eukaryota</taxon>
        <taxon>Viridiplantae</taxon>
        <taxon>Streptophyta</taxon>
        <taxon>Embryophyta</taxon>
        <taxon>Tracheophyta</taxon>
        <taxon>Spermatophyta</taxon>
        <taxon>Magnoliopsida</taxon>
        <taxon>Liliopsida</taxon>
        <taxon>Zingiberales</taxon>
        <taxon>Musaceae</taxon>
        <taxon>Musa</taxon>
    </lineage>
</organism>
<evidence type="ECO:0000256" key="3">
    <source>
        <dbReference type="ARBA" id="ARBA00023125"/>
    </source>
</evidence>
<dbReference type="GO" id="GO:0003677">
    <property type="term" value="F:DNA binding"/>
    <property type="evidence" value="ECO:0007669"/>
    <property type="project" value="UniProtKB-KW"/>
</dbReference>
<name>A0A4S8J3E7_MUSBA</name>
<evidence type="ECO:0000256" key="1">
    <source>
        <dbReference type="ARBA" id="ARBA00004123"/>
    </source>
</evidence>
<protein>
    <recommendedName>
        <fullName evidence="7">HTH myb-type domain-containing protein</fullName>
    </recommendedName>
</protein>
<dbReference type="PROSITE" id="PS51294">
    <property type="entry name" value="HTH_MYB"/>
    <property type="match status" value="1"/>
</dbReference>
<feature type="compositionally biased region" description="Basic and acidic residues" evidence="6">
    <location>
        <begin position="75"/>
        <end position="84"/>
    </location>
</feature>
<dbReference type="PANTHER" id="PTHR31003:SF16">
    <property type="entry name" value="TRANSCRIPTION FACTOR HHO2"/>
    <property type="match status" value="1"/>
</dbReference>
<feature type="compositionally biased region" description="Polar residues" evidence="6">
    <location>
        <begin position="304"/>
        <end position="317"/>
    </location>
</feature>
<dbReference type="InterPro" id="IPR001005">
    <property type="entry name" value="SANT/Myb"/>
</dbReference>
<keyword evidence="4" id="KW-0804">Transcription</keyword>